<dbReference type="Pfam" id="PF12796">
    <property type="entry name" value="Ank_2"/>
    <property type="match status" value="2"/>
</dbReference>
<dbReference type="PANTHER" id="PTHR10039:SF15">
    <property type="entry name" value="NACHT DOMAIN-CONTAINING PROTEIN"/>
    <property type="match status" value="1"/>
</dbReference>
<feature type="domain" description="Nephrocystin 3-like N-terminal" evidence="5">
    <location>
        <begin position="98"/>
        <end position="247"/>
    </location>
</feature>
<dbReference type="Pfam" id="PF00023">
    <property type="entry name" value="Ank"/>
    <property type="match status" value="1"/>
</dbReference>
<feature type="repeat" description="ANK" evidence="2">
    <location>
        <begin position="601"/>
        <end position="634"/>
    </location>
</feature>
<feature type="domain" description="GPI inositol-deacylase winged helix" evidence="4">
    <location>
        <begin position="341"/>
        <end position="414"/>
    </location>
</feature>
<dbReference type="OMA" id="NINSKCG"/>
<dbReference type="InterPro" id="IPR056884">
    <property type="entry name" value="NPHP3-like_N"/>
</dbReference>
<dbReference type="InterPro" id="IPR002110">
    <property type="entry name" value="Ankyrin_rpt"/>
</dbReference>
<dbReference type="Gene3D" id="1.25.40.20">
    <property type="entry name" value="Ankyrin repeat-containing domain"/>
    <property type="match status" value="3"/>
</dbReference>
<dbReference type="OrthoDB" id="194358at2759"/>
<comment type="caution">
    <text evidence="6">The sequence shown here is derived from an EMBL/GenBank/DDBJ whole genome shotgun (WGS) entry which is preliminary data.</text>
</comment>
<feature type="repeat" description="ANK" evidence="2">
    <location>
        <begin position="669"/>
        <end position="702"/>
    </location>
</feature>
<evidence type="ECO:0000256" key="2">
    <source>
        <dbReference type="PROSITE-ProRule" id="PRU00023"/>
    </source>
</evidence>
<protein>
    <submittedName>
        <fullName evidence="6">Ankrin repeat containing protein</fullName>
    </submittedName>
</protein>
<keyword evidence="7" id="KW-1185">Reference proteome</keyword>
<evidence type="ECO:0000256" key="1">
    <source>
        <dbReference type="ARBA" id="ARBA00022737"/>
    </source>
</evidence>
<dbReference type="RefSeq" id="XP_001831083.2">
    <property type="nucleotide sequence ID" value="XM_001831031.2"/>
</dbReference>
<feature type="repeat" description="ANK" evidence="2">
    <location>
        <begin position="635"/>
        <end position="668"/>
    </location>
</feature>
<dbReference type="PANTHER" id="PTHR10039">
    <property type="entry name" value="AMELOGENIN"/>
    <property type="match status" value="1"/>
</dbReference>
<evidence type="ECO:0000313" key="7">
    <source>
        <dbReference type="Proteomes" id="UP000001861"/>
    </source>
</evidence>
<evidence type="ECO:0000259" key="4">
    <source>
        <dbReference type="Pfam" id="PF22939"/>
    </source>
</evidence>
<dbReference type="KEGG" id="cci:CC1G_03974"/>
<dbReference type="VEuPathDB" id="FungiDB:CC1G_03974"/>
<dbReference type="Pfam" id="PF22939">
    <property type="entry name" value="WHD_GPIID"/>
    <property type="match status" value="1"/>
</dbReference>
<dbReference type="InParanoid" id="A8N8C7"/>
<dbReference type="SUPFAM" id="SSF52540">
    <property type="entry name" value="P-loop containing nucleoside triphosphate hydrolases"/>
    <property type="match status" value="1"/>
</dbReference>
<dbReference type="Proteomes" id="UP000001861">
    <property type="component" value="Unassembled WGS sequence"/>
</dbReference>
<feature type="region of interest" description="Disordered" evidence="3">
    <location>
        <begin position="533"/>
        <end position="554"/>
    </location>
</feature>
<evidence type="ECO:0000313" key="6">
    <source>
        <dbReference type="EMBL" id="EAU90705.2"/>
    </source>
</evidence>
<dbReference type="Pfam" id="PF24883">
    <property type="entry name" value="NPHP3_N"/>
    <property type="match status" value="1"/>
</dbReference>
<dbReference type="SUPFAM" id="SSF48403">
    <property type="entry name" value="Ankyrin repeat"/>
    <property type="match status" value="1"/>
</dbReference>
<gene>
    <name evidence="6" type="ORF">CC1G_03974</name>
</gene>
<sequence>MSIAMRDISPLAERNASATVPGINVGEGNTFTGGMMVGRDYSHTTHVHNIFFPHAEPLNPNSSKSRDGLISDITAWFDLKSNSRAIHNDVRKKRIDKTGDWFINSREYQDWKGTKGAILCGTGIPGAGKTVLMSRVVDDLLPLEELDDQKICVLFVYNRYDESLTIGEILKSFILQIIQRHNHLADLVQPVYRRHLLEKTNPPDDDLLKLLLRLESHFERTYCIVDGVDEVDRKYQFDLIKTLAQLQGNLIFASRPLEDLQTELEGARYLTLRAQDEDLWLLIDERLRRYIAFWGSTIEALRNCLSLLTIKAKLEQFPAGIEGMYNASMSRIESQDPELVKIAKQVLLWVVFSRGPLSLRDLKAALGANPDTYSIEESLMPDEFSIIELCCGLVELDTESDIVRLVHFTARDALGRILLNDFPQPHLFISKVLAQRMVDSNLPNSTIASREDLFNLVEQEPLLHYAYQHWGAHVLECGDSPEANDAAMAFLLQCTSFPCTIRWNLDLLRPLHVAAYYGITIYLDRVFGSEGTPDGHTRPSSIPSDCSARPGHQQAESVGINEATTMLCSTALTIASARGQIDFVKRSLQIQNVSVNARDIDGKTALHMASVYARDEVVTTLLQLRDIDVNTADNRGWTPLMVASFGGYDELVKQLLQFRGVDVNAAEDEGWTALLLALRYGHKGAANQLLLFHGLDVNSANNEGWGALLFASLLGHEGVVHRLLQFHGVNVNARTPRNSTALTLASEYGFENIVQQLLEHGADPNAADNDGDNSLIIASGDGHEGIVARLLECPGIDAHAANNVGTTVLSAAQEKGHAAIVELLTSFIRNQSMTSDTKQHQ</sequence>
<keyword evidence="2" id="KW-0040">ANK repeat</keyword>
<dbReference type="SMART" id="SM00248">
    <property type="entry name" value="ANK"/>
    <property type="match status" value="8"/>
</dbReference>
<dbReference type="PROSITE" id="PS50297">
    <property type="entry name" value="ANK_REP_REGION"/>
    <property type="match status" value="3"/>
</dbReference>
<feature type="repeat" description="ANK" evidence="2">
    <location>
        <begin position="737"/>
        <end position="769"/>
    </location>
</feature>
<dbReference type="InterPro" id="IPR054471">
    <property type="entry name" value="GPIID_WHD"/>
</dbReference>
<keyword evidence="1" id="KW-0677">Repeat</keyword>
<dbReference type="EMBL" id="AACS02000007">
    <property type="protein sequence ID" value="EAU90705.2"/>
    <property type="molecule type" value="Genomic_DNA"/>
</dbReference>
<evidence type="ECO:0000259" key="5">
    <source>
        <dbReference type="Pfam" id="PF24883"/>
    </source>
</evidence>
<dbReference type="GeneID" id="6007542"/>
<reference evidence="6 7" key="1">
    <citation type="journal article" date="2010" name="Proc. Natl. Acad. Sci. U.S.A.">
        <title>Insights into evolution of multicellular fungi from the assembled chromosomes of the mushroom Coprinopsis cinerea (Coprinus cinereus).</title>
        <authorList>
            <person name="Stajich J.E."/>
            <person name="Wilke S.K."/>
            <person name="Ahren D."/>
            <person name="Au C.H."/>
            <person name="Birren B.W."/>
            <person name="Borodovsky M."/>
            <person name="Burns C."/>
            <person name="Canback B."/>
            <person name="Casselton L.A."/>
            <person name="Cheng C.K."/>
            <person name="Deng J."/>
            <person name="Dietrich F.S."/>
            <person name="Fargo D.C."/>
            <person name="Farman M.L."/>
            <person name="Gathman A.C."/>
            <person name="Goldberg J."/>
            <person name="Guigo R."/>
            <person name="Hoegger P.J."/>
            <person name="Hooker J.B."/>
            <person name="Huggins A."/>
            <person name="James T.Y."/>
            <person name="Kamada T."/>
            <person name="Kilaru S."/>
            <person name="Kodira C."/>
            <person name="Kues U."/>
            <person name="Kupfer D."/>
            <person name="Kwan H.S."/>
            <person name="Lomsadze A."/>
            <person name="Li W."/>
            <person name="Lilly W.W."/>
            <person name="Ma L.J."/>
            <person name="Mackey A.J."/>
            <person name="Manning G."/>
            <person name="Martin F."/>
            <person name="Muraguchi H."/>
            <person name="Natvig D.O."/>
            <person name="Palmerini H."/>
            <person name="Ramesh M.A."/>
            <person name="Rehmeyer C.J."/>
            <person name="Roe B.A."/>
            <person name="Shenoy N."/>
            <person name="Stanke M."/>
            <person name="Ter-Hovhannisyan V."/>
            <person name="Tunlid A."/>
            <person name="Velagapudi R."/>
            <person name="Vision T.J."/>
            <person name="Zeng Q."/>
            <person name="Zolan M.E."/>
            <person name="Pukkila P.J."/>
        </authorList>
    </citation>
    <scope>NUCLEOTIDE SEQUENCE [LARGE SCALE GENOMIC DNA]</scope>
    <source>
        <strain evidence="7">Okayama-7 / 130 / ATCC MYA-4618 / FGSC 9003</strain>
    </source>
</reference>
<dbReference type="eggNOG" id="KOG0504">
    <property type="taxonomic scope" value="Eukaryota"/>
</dbReference>
<name>A8N8C7_COPC7</name>
<proteinExistence type="predicted"/>
<dbReference type="Gene3D" id="3.40.50.300">
    <property type="entry name" value="P-loop containing nucleotide triphosphate hydrolases"/>
    <property type="match status" value="1"/>
</dbReference>
<dbReference type="InterPro" id="IPR027417">
    <property type="entry name" value="P-loop_NTPase"/>
</dbReference>
<dbReference type="AlphaFoldDB" id="A8N8C7"/>
<dbReference type="InterPro" id="IPR036770">
    <property type="entry name" value="Ankyrin_rpt-contain_sf"/>
</dbReference>
<evidence type="ECO:0000256" key="3">
    <source>
        <dbReference type="SAM" id="MobiDB-lite"/>
    </source>
</evidence>
<dbReference type="PROSITE" id="PS50088">
    <property type="entry name" value="ANK_REPEAT"/>
    <property type="match status" value="4"/>
</dbReference>
<dbReference type="PRINTS" id="PR01415">
    <property type="entry name" value="ANKYRIN"/>
</dbReference>
<organism evidence="6 7">
    <name type="scientific">Coprinopsis cinerea (strain Okayama-7 / 130 / ATCC MYA-4618 / FGSC 9003)</name>
    <name type="common">Inky cap fungus</name>
    <name type="synonym">Hormographiella aspergillata</name>
    <dbReference type="NCBI Taxonomy" id="240176"/>
    <lineage>
        <taxon>Eukaryota</taxon>
        <taxon>Fungi</taxon>
        <taxon>Dikarya</taxon>
        <taxon>Basidiomycota</taxon>
        <taxon>Agaricomycotina</taxon>
        <taxon>Agaricomycetes</taxon>
        <taxon>Agaricomycetidae</taxon>
        <taxon>Agaricales</taxon>
        <taxon>Agaricineae</taxon>
        <taxon>Psathyrellaceae</taxon>
        <taxon>Coprinopsis</taxon>
    </lineage>
</organism>
<dbReference type="HOGENOM" id="CLU_000288_34_23_1"/>
<accession>A8N8C7</accession>